<gene>
    <name evidence="11" type="ORF">FD37_GL000485</name>
</gene>
<dbReference type="AlphaFoldDB" id="A0A0R1R0R6"/>
<dbReference type="GO" id="GO:0007155">
    <property type="term" value="P:cell adhesion"/>
    <property type="evidence" value="ECO:0007669"/>
    <property type="project" value="InterPro"/>
</dbReference>
<evidence type="ECO:0000313" key="11">
    <source>
        <dbReference type="EMBL" id="KRL47003.1"/>
    </source>
</evidence>
<keyword evidence="5" id="KW-0572">Peptidoglycan-anchor</keyword>
<evidence type="ECO:0000259" key="9">
    <source>
        <dbReference type="Pfam" id="PF05737"/>
    </source>
</evidence>
<organism evidence="11 12">
    <name type="scientific">Levilactobacillus spicheri DSM 15429</name>
    <dbReference type="NCBI Taxonomy" id="1423805"/>
    <lineage>
        <taxon>Bacteria</taxon>
        <taxon>Bacillati</taxon>
        <taxon>Bacillota</taxon>
        <taxon>Bacilli</taxon>
        <taxon>Lactobacillales</taxon>
        <taxon>Lactobacillaceae</taxon>
        <taxon>Levilactobacillus</taxon>
    </lineage>
</organism>
<feature type="signal peptide" evidence="8">
    <location>
        <begin position="1"/>
        <end position="29"/>
    </location>
</feature>
<dbReference type="GO" id="GO:0005518">
    <property type="term" value="F:collagen binding"/>
    <property type="evidence" value="ECO:0007669"/>
    <property type="project" value="InterPro"/>
</dbReference>
<keyword evidence="4 8" id="KW-0732">Signal</keyword>
<dbReference type="Gene3D" id="2.60.40.740">
    <property type="match status" value="1"/>
</dbReference>
<dbReference type="Proteomes" id="UP000051835">
    <property type="component" value="Unassembled WGS sequence"/>
</dbReference>
<keyword evidence="2" id="KW-0134">Cell wall</keyword>
<comment type="subcellular location">
    <subcellularLocation>
        <location evidence="1">Secreted</location>
        <location evidence="1">Cell wall</location>
        <topology evidence="1">Peptidoglycan-anchor</topology>
    </subcellularLocation>
</comment>
<evidence type="ECO:0000256" key="6">
    <source>
        <dbReference type="SAM" id="MobiDB-lite"/>
    </source>
</evidence>
<evidence type="ECO:0000256" key="3">
    <source>
        <dbReference type="ARBA" id="ARBA00022525"/>
    </source>
</evidence>
<feature type="transmembrane region" description="Helical" evidence="7">
    <location>
        <begin position="545"/>
        <end position="562"/>
    </location>
</feature>
<dbReference type="Pfam" id="PF17961">
    <property type="entry name" value="Big_8"/>
    <property type="match status" value="1"/>
</dbReference>
<accession>A0A0R1R0R6</accession>
<dbReference type="InterPro" id="IPR011252">
    <property type="entry name" value="Fibrogen-bd_dom1"/>
</dbReference>
<keyword evidence="7" id="KW-0472">Membrane</keyword>
<feature type="domain" description="SDR-like Ig" evidence="10">
    <location>
        <begin position="56"/>
        <end position="143"/>
    </location>
</feature>
<sequence>MEKVVKKRLVLTVTAAAVCVLGLPTIGQAATISATGLQNNDATVTDTTGQPVTGNYSQWENYQVNYQWSVLNSVKVANGDTTTVTLPDGLTANSTLDLPLVTKTGQTVGTFTIQKGATSGTITFNGRPSNTDNLAGTLSLYTQGTTGSTHIHNDWSINKIGWIVNRNPTGQPTLLTWNVAFNAASQSLGNVTITDTLGPNQTYVPGSVVATDGAYDSTGTLVSDGQAATPAVTTAGNQLTFLFTNVNTAVNMTYNAIPTITGTGQVWTNNAAISGKDAGNVTAQIAWGGAGSASDNLIPVATPSDPTTPSDPATTTSTTGTSTATSTSAAKTPSNPVTPSDPATTTSTTGTSTATSTSTTKTPSDPVTPSDPATTTSTTGTSTATSTSTAKTPSDPVTPSDPATTTSTTGTSTDNSTPTDPTTPSDPATSHVATTGDNRHTIAPIGSTKGILTTRKSQRWSEFAVTPRAVTTTMPHQMMPGNSATPVTSVQPASVQSRTKTSFTPTATDQSTVKAIRVGTTLPKVAASQRMQKRLPQTNEGTDDLAVAVGVALLIGLSFWLWKRQL</sequence>
<feature type="compositionally biased region" description="Low complexity" evidence="6">
    <location>
        <begin position="301"/>
        <end position="430"/>
    </location>
</feature>
<dbReference type="Gene3D" id="2.60.40.1280">
    <property type="match status" value="1"/>
</dbReference>
<evidence type="ECO:0000256" key="8">
    <source>
        <dbReference type="SAM" id="SignalP"/>
    </source>
</evidence>
<evidence type="ECO:0000313" key="12">
    <source>
        <dbReference type="Proteomes" id="UP000051835"/>
    </source>
</evidence>
<feature type="chain" id="PRO_5006409740" evidence="8">
    <location>
        <begin position="30"/>
        <end position="566"/>
    </location>
</feature>
<evidence type="ECO:0000256" key="4">
    <source>
        <dbReference type="ARBA" id="ARBA00022729"/>
    </source>
</evidence>
<evidence type="ECO:0000256" key="5">
    <source>
        <dbReference type="ARBA" id="ARBA00023088"/>
    </source>
</evidence>
<dbReference type="PATRIC" id="fig|1423805.4.peg.492"/>
<dbReference type="SUPFAM" id="SSF49401">
    <property type="entry name" value="Bacterial adhesins"/>
    <property type="match status" value="2"/>
</dbReference>
<evidence type="ECO:0000256" key="7">
    <source>
        <dbReference type="SAM" id="Phobius"/>
    </source>
</evidence>
<keyword evidence="7" id="KW-1133">Transmembrane helix</keyword>
<dbReference type="InterPro" id="IPR008456">
    <property type="entry name" value="Collagen-bd_dom"/>
</dbReference>
<evidence type="ECO:0000259" key="10">
    <source>
        <dbReference type="Pfam" id="PF17961"/>
    </source>
</evidence>
<dbReference type="RefSeq" id="WP_056965321.1">
    <property type="nucleotide sequence ID" value="NZ_AZFC01000035.1"/>
</dbReference>
<dbReference type="InterPro" id="IPR008966">
    <property type="entry name" value="Adhesion_dom_sf"/>
</dbReference>
<keyword evidence="7" id="KW-0812">Transmembrane</keyword>
<reference evidence="11 12" key="1">
    <citation type="journal article" date="2015" name="Genome Announc.">
        <title>Expanding the biotechnology potential of lactobacilli through comparative genomics of 213 strains and associated genera.</title>
        <authorList>
            <person name="Sun Z."/>
            <person name="Harris H.M."/>
            <person name="McCann A."/>
            <person name="Guo C."/>
            <person name="Argimon S."/>
            <person name="Zhang W."/>
            <person name="Yang X."/>
            <person name="Jeffery I.B."/>
            <person name="Cooney J.C."/>
            <person name="Kagawa T.F."/>
            <person name="Liu W."/>
            <person name="Song Y."/>
            <person name="Salvetti E."/>
            <person name="Wrobel A."/>
            <person name="Rasinkangas P."/>
            <person name="Parkhill J."/>
            <person name="Rea M.C."/>
            <person name="O'Sullivan O."/>
            <person name="Ritari J."/>
            <person name="Douillard F.P."/>
            <person name="Paul Ross R."/>
            <person name="Yang R."/>
            <person name="Briner A.E."/>
            <person name="Felis G.E."/>
            <person name="de Vos W.M."/>
            <person name="Barrangou R."/>
            <person name="Klaenhammer T.R."/>
            <person name="Caufield P.W."/>
            <person name="Cui Y."/>
            <person name="Zhang H."/>
            <person name="O'Toole P.W."/>
        </authorList>
    </citation>
    <scope>NUCLEOTIDE SEQUENCE [LARGE SCALE GENOMIC DNA]</scope>
    <source>
        <strain evidence="11 12">DSM 15429</strain>
    </source>
</reference>
<keyword evidence="3" id="KW-0964">Secreted</keyword>
<comment type="caution">
    <text evidence="11">The sequence shown here is derived from an EMBL/GenBank/DDBJ whole genome shotgun (WGS) entry which is preliminary data.</text>
</comment>
<feature type="domain" description="Collagen binding" evidence="9">
    <location>
        <begin position="156"/>
        <end position="281"/>
    </location>
</feature>
<evidence type="ECO:0000256" key="1">
    <source>
        <dbReference type="ARBA" id="ARBA00004168"/>
    </source>
</evidence>
<feature type="region of interest" description="Disordered" evidence="6">
    <location>
        <begin position="290"/>
        <end position="459"/>
    </location>
</feature>
<dbReference type="Pfam" id="PF05737">
    <property type="entry name" value="Collagen_bind"/>
    <property type="match status" value="1"/>
</dbReference>
<name>A0A0R1R0R6_9LACO</name>
<dbReference type="NCBIfam" id="TIGR01167">
    <property type="entry name" value="LPXTG_anchor"/>
    <property type="match status" value="1"/>
</dbReference>
<protein>
    <submittedName>
        <fullName evidence="11">Outer membrane protein</fullName>
    </submittedName>
</protein>
<evidence type="ECO:0000256" key="2">
    <source>
        <dbReference type="ARBA" id="ARBA00022512"/>
    </source>
</evidence>
<dbReference type="EMBL" id="AZFC01000035">
    <property type="protein sequence ID" value="KRL47003.1"/>
    <property type="molecule type" value="Genomic_DNA"/>
</dbReference>
<proteinExistence type="predicted"/>
<dbReference type="InterPro" id="IPR041171">
    <property type="entry name" value="SDR_Ig"/>
</dbReference>